<evidence type="ECO:0000256" key="1">
    <source>
        <dbReference type="ARBA" id="ARBA00022630"/>
    </source>
</evidence>
<evidence type="ECO:0000313" key="5">
    <source>
        <dbReference type="EMBL" id="KEQ65993.1"/>
    </source>
</evidence>
<dbReference type="Pfam" id="PF01494">
    <property type="entry name" value="FAD_binding_3"/>
    <property type="match status" value="1"/>
</dbReference>
<evidence type="ECO:0000256" key="3">
    <source>
        <dbReference type="ARBA" id="ARBA00023002"/>
    </source>
</evidence>
<evidence type="ECO:0000259" key="4">
    <source>
        <dbReference type="Pfam" id="PF01494"/>
    </source>
</evidence>
<reference evidence="5 6" key="1">
    <citation type="journal article" date="2014" name="BMC Genomics">
        <title>Genome sequencing of four Aureobasidium pullulans varieties: biotechnological potential, stress tolerance, and description of new species.</title>
        <authorList>
            <person name="Gostin Ar C."/>
            <person name="Ohm R.A."/>
            <person name="Kogej T."/>
            <person name="Sonjak S."/>
            <person name="Turk M."/>
            <person name="Zajc J."/>
            <person name="Zalar P."/>
            <person name="Grube M."/>
            <person name="Sun H."/>
            <person name="Han J."/>
            <person name="Sharma A."/>
            <person name="Chiniquy J."/>
            <person name="Ngan C.Y."/>
            <person name="Lipzen A."/>
            <person name="Barry K."/>
            <person name="Grigoriev I.V."/>
            <person name="Gunde-Cimerman N."/>
        </authorList>
    </citation>
    <scope>NUCLEOTIDE SEQUENCE [LARGE SCALE GENOMIC DNA]</scope>
    <source>
        <strain evidence="5 6">CBS 110374</strain>
    </source>
</reference>
<dbReference type="Proteomes" id="UP000030672">
    <property type="component" value="Unassembled WGS sequence"/>
</dbReference>
<gene>
    <name evidence="5" type="ORF">M437DRAFT_40777</name>
</gene>
<dbReference type="STRING" id="1043003.A0A074VZP1"/>
<evidence type="ECO:0000256" key="2">
    <source>
        <dbReference type="ARBA" id="ARBA00022827"/>
    </source>
</evidence>
<dbReference type="Gene3D" id="3.30.9.30">
    <property type="match status" value="1"/>
</dbReference>
<dbReference type="AlphaFoldDB" id="A0A074VZP1"/>
<evidence type="ECO:0000313" key="6">
    <source>
        <dbReference type="Proteomes" id="UP000030672"/>
    </source>
</evidence>
<dbReference type="PANTHER" id="PTHR46865:SF2">
    <property type="entry name" value="MONOOXYGENASE"/>
    <property type="match status" value="1"/>
</dbReference>
<keyword evidence="2" id="KW-0274">FAD</keyword>
<accession>A0A074VZP1</accession>
<sequence>MSTSSSSPNVLISGYGIASSVFASTLLRAYPNATITIVERDPSMRLTGASVDIRSSAVDIIKWMNLEKEIRSKTTKEEGVEFVDESGKSFATWLATGNTDIQTMTSEYEIFRGDLARIFARGIEDKVELVFSESVASYEQQEDKVFVTFSNGKEAQEYDLVVAADGLASKIRGMMLGVPPSEHIHDEGVYASFFVIEKDLLNGSKLAKWYNTTEGRAIFLRPDPDPRGRTRGHFMNSAWPSDIATRQKITTALREGNESYMRLVEESFSSCPYHQTAEILEAMRTTPDFYCSRFAQVRAPKIQDGRVVLLGDAGYATPGIGTSLAIMGGHILAGELLRHNLDICAATKAYEELMLPFAKSQQGTLGDYAMQMLNPQSAWGLWIRNTILWALVAAKIDKIALWIAGKLGVKEPKIKMPVYPWPEVKG</sequence>
<keyword evidence="1" id="KW-0285">Flavoprotein</keyword>
<dbReference type="GeneID" id="63913621"/>
<protein>
    <submittedName>
        <fullName evidence="5">FAD/NAD(P)-binding domain-containing protein</fullName>
    </submittedName>
</protein>
<name>A0A074VZP1_AURM1</name>
<dbReference type="InterPro" id="IPR002938">
    <property type="entry name" value="FAD-bd"/>
</dbReference>
<keyword evidence="6" id="KW-1185">Reference proteome</keyword>
<dbReference type="Gene3D" id="3.50.50.60">
    <property type="entry name" value="FAD/NAD(P)-binding domain"/>
    <property type="match status" value="1"/>
</dbReference>
<dbReference type="RefSeq" id="XP_040883016.1">
    <property type="nucleotide sequence ID" value="XM_041020248.1"/>
</dbReference>
<dbReference type="InterPro" id="IPR036188">
    <property type="entry name" value="FAD/NAD-bd_sf"/>
</dbReference>
<dbReference type="EMBL" id="KL584826">
    <property type="protein sequence ID" value="KEQ65993.1"/>
    <property type="molecule type" value="Genomic_DNA"/>
</dbReference>
<dbReference type="SUPFAM" id="SSF51905">
    <property type="entry name" value="FAD/NAD(P)-binding domain"/>
    <property type="match status" value="1"/>
</dbReference>
<dbReference type="PANTHER" id="PTHR46865">
    <property type="entry name" value="OXIDOREDUCTASE-RELATED"/>
    <property type="match status" value="1"/>
</dbReference>
<proteinExistence type="predicted"/>
<dbReference type="HOGENOM" id="CLU_009665_1_1_1"/>
<dbReference type="GO" id="GO:0016491">
    <property type="term" value="F:oxidoreductase activity"/>
    <property type="evidence" value="ECO:0007669"/>
    <property type="project" value="UniProtKB-KW"/>
</dbReference>
<dbReference type="InterPro" id="IPR051704">
    <property type="entry name" value="FAD_aromatic-hydroxylase"/>
</dbReference>
<feature type="domain" description="FAD-binding" evidence="4">
    <location>
        <begin position="10"/>
        <end position="335"/>
    </location>
</feature>
<dbReference type="GO" id="GO:0071949">
    <property type="term" value="F:FAD binding"/>
    <property type="evidence" value="ECO:0007669"/>
    <property type="project" value="InterPro"/>
</dbReference>
<organism evidence="5 6">
    <name type="scientific">Aureobasidium melanogenum (strain CBS 110374)</name>
    <name type="common">Aureobasidium pullulans var. melanogenum</name>
    <dbReference type="NCBI Taxonomy" id="1043003"/>
    <lineage>
        <taxon>Eukaryota</taxon>
        <taxon>Fungi</taxon>
        <taxon>Dikarya</taxon>
        <taxon>Ascomycota</taxon>
        <taxon>Pezizomycotina</taxon>
        <taxon>Dothideomycetes</taxon>
        <taxon>Dothideomycetidae</taxon>
        <taxon>Dothideales</taxon>
        <taxon>Saccotheciaceae</taxon>
        <taxon>Aureobasidium</taxon>
    </lineage>
</organism>
<keyword evidence="3" id="KW-0560">Oxidoreductase</keyword>